<dbReference type="EMBL" id="DQ217164">
    <property type="protein sequence ID" value="ACH46167.1"/>
    <property type="molecule type" value="mRNA"/>
</dbReference>
<organism evidence="2">
    <name type="scientific">Taeniopygia guttata</name>
    <name type="common">Zebra finch</name>
    <name type="synonym">Poephila guttata</name>
    <dbReference type="NCBI Taxonomy" id="59729"/>
    <lineage>
        <taxon>Eukaryota</taxon>
        <taxon>Metazoa</taxon>
        <taxon>Chordata</taxon>
        <taxon>Craniata</taxon>
        <taxon>Vertebrata</taxon>
        <taxon>Euteleostomi</taxon>
        <taxon>Archelosauria</taxon>
        <taxon>Archosauria</taxon>
        <taxon>Dinosauria</taxon>
        <taxon>Saurischia</taxon>
        <taxon>Theropoda</taxon>
        <taxon>Coelurosauria</taxon>
        <taxon>Aves</taxon>
        <taxon>Neognathae</taxon>
        <taxon>Neoaves</taxon>
        <taxon>Telluraves</taxon>
        <taxon>Australaves</taxon>
        <taxon>Passeriformes</taxon>
        <taxon>Passeroidea</taxon>
        <taxon>Estrildidae</taxon>
        <taxon>Estrildinae</taxon>
        <taxon>Taeniopygia</taxon>
    </lineage>
</organism>
<feature type="compositionally biased region" description="Basic and acidic residues" evidence="1">
    <location>
        <begin position="41"/>
        <end position="56"/>
    </location>
</feature>
<evidence type="ECO:0000313" key="2">
    <source>
        <dbReference type="EMBL" id="ACH46167.1"/>
    </source>
</evidence>
<feature type="compositionally biased region" description="Low complexity" evidence="1">
    <location>
        <begin position="21"/>
        <end position="33"/>
    </location>
</feature>
<sequence length="117" mass="12079">MTRGKPARTGAAEEPEEAERLGQGQAAGRRALGCRPQAEGLGDHAAEAEEGRREEGGQQVAGGRAGLPPQGRSRRQDAPRRPRPGPAGTSGIAPRPVAPSPIKVAVEPGKKKKKPVG</sequence>
<proteinExistence type="evidence at transcript level"/>
<name>B5G4F6_TAEGU</name>
<protein>
    <submittedName>
        <fullName evidence="2">Putative small EDRK-rich factor 2</fullName>
    </submittedName>
</protein>
<evidence type="ECO:0000256" key="1">
    <source>
        <dbReference type="SAM" id="MobiDB-lite"/>
    </source>
</evidence>
<accession>B5G4F6</accession>
<dbReference type="AlphaFoldDB" id="B5G4F6"/>
<feature type="region of interest" description="Disordered" evidence="1">
    <location>
        <begin position="1"/>
        <end position="117"/>
    </location>
</feature>
<reference evidence="2" key="1">
    <citation type="journal article" date="2006" name="Proc. Natl. Acad. Sci. U.S.A.">
        <title>A molecular neuroethological approach for identifying and characterizing a cascade of behaviorally regulated genes.</title>
        <authorList>
            <person name="Wada K."/>
            <person name="Howard J.T."/>
            <person name="McConnell P."/>
            <person name="Whitney O."/>
            <person name="Lints T."/>
            <person name="Rivas M.V."/>
            <person name="Horita H."/>
            <person name="Patterson M.A."/>
            <person name="White S.A."/>
            <person name="Scharff C."/>
            <person name="Haesler S."/>
            <person name="Zhao S."/>
            <person name="Sakaguchi H."/>
            <person name="Hagiwara M."/>
            <person name="Shiraki T."/>
            <person name="Hirozane-Kishikawa T."/>
            <person name="Skene P."/>
            <person name="Hayashizaki Y."/>
            <person name="Carninci P."/>
            <person name="Jarvis E.D."/>
        </authorList>
    </citation>
    <scope>NUCLEOTIDE SEQUENCE</scope>
    <source>
        <tissue evidence="2">Whole brain</tissue>
    </source>
</reference>
<feature type="non-terminal residue" evidence="2">
    <location>
        <position position="117"/>
    </location>
</feature>